<evidence type="ECO:0000313" key="1">
    <source>
        <dbReference type="EMBL" id="GII25810.1"/>
    </source>
</evidence>
<proteinExistence type="predicted"/>
<keyword evidence="2" id="KW-1185">Reference proteome</keyword>
<evidence type="ECO:0000313" key="2">
    <source>
        <dbReference type="Proteomes" id="UP000599074"/>
    </source>
</evidence>
<accession>A0A8J3TES7</accession>
<comment type="caution">
    <text evidence="1">The sequence shown here is derived from an EMBL/GenBank/DDBJ whole genome shotgun (WGS) entry which is preliminary data.</text>
</comment>
<dbReference type="EMBL" id="BOON01000059">
    <property type="protein sequence ID" value="GII25810.1"/>
    <property type="molecule type" value="Genomic_DNA"/>
</dbReference>
<dbReference type="AlphaFoldDB" id="A0A8J3TES7"/>
<protein>
    <submittedName>
        <fullName evidence="1">Uncharacterized protein</fullName>
    </submittedName>
</protein>
<dbReference type="Proteomes" id="UP000599074">
    <property type="component" value="Unassembled WGS sequence"/>
</dbReference>
<dbReference type="RefSeq" id="WP_168118090.1">
    <property type="nucleotide sequence ID" value="NZ_BOON01000059.1"/>
</dbReference>
<organism evidence="1 2">
    <name type="scientific">Planosporangium mesophilum</name>
    <dbReference type="NCBI Taxonomy" id="689768"/>
    <lineage>
        <taxon>Bacteria</taxon>
        <taxon>Bacillati</taxon>
        <taxon>Actinomycetota</taxon>
        <taxon>Actinomycetes</taxon>
        <taxon>Micromonosporales</taxon>
        <taxon>Micromonosporaceae</taxon>
        <taxon>Planosporangium</taxon>
    </lineage>
</organism>
<reference evidence="1" key="1">
    <citation type="submission" date="2021-01" db="EMBL/GenBank/DDBJ databases">
        <title>Whole genome shotgun sequence of Planosporangium mesophilum NBRC 109066.</title>
        <authorList>
            <person name="Komaki H."/>
            <person name="Tamura T."/>
        </authorList>
    </citation>
    <scope>NUCLEOTIDE SEQUENCE</scope>
    <source>
        <strain evidence="1">NBRC 109066</strain>
    </source>
</reference>
<gene>
    <name evidence="1" type="ORF">Pme01_54070</name>
</gene>
<sequence>MANWLAAVVSDLAASDFVAGETMPDDATPIAARVMPAANPAGAEASFELAACRPRRARRRRWGDGPGW</sequence>
<name>A0A8J3TES7_9ACTN</name>